<dbReference type="InterPro" id="IPR006674">
    <property type="entry name" value="HD_domain"/>
</dbReference>
<dbReference type="SMART" id="SM00471">
    <property type="entry name" value="HDc"/>
    <property type="match status" value="1"/>
</dbReference>
<dbReference type="InterPro" id="IPR003607">
    <property type="entry name" value="HD/PDEase_dom"/>
</dbReference>
<dbReference type="Pfam" id="PF01966">
    <property type="entry name" value="HD"/>
    <property type="match status" value="1"/>
</dbReference>
<gene>
    <name evidence="2" type="ORF">SPM_004745</name>
</gene>
<dbReference type="CDD" id="cd00077">
    <property type="entry name" value="HDc"/>
    <property type="match status" value="1"/>
</dbReference>
<evidence type="ECO:0000313" key="2">
    <source>
        <dbReference type="EMBL" id="KAI92048.1"/>
    </source>
</evidence>
<dbReference type="Gene3D" id="1.10.3210.10">
    <property type="entry name" value="Hypothetical protein af1432"/>
    <property type="match status" value="1"/>
</dbReference>
<organism evidence="2 3">
    <name type="scientific">Spiroplasma melliferum KC3</name>
    <dbReference type="NCBI Taxonomy" id="570509"/>
    <lineage>
        <taxon>Bacteria</taxon>
        <taxon>Bacillati</taxon>
        <taxon>Mycoplasmatota</taxon>
        <taxon>Mollicutes</taxon>
        <taxon>Entomoplasmatales</taxon>
        <taxon>Spiroplasmataceae</taxon>
        <taxon>Spiroplasma</taxon>
    </lineage>
</organism>
<sequence length="410" mass="47960">MKLPLTIRDSVHGDIEINEEITVKLINTPEFQRLRRISQLAGGQFVFPSASHTRFSHCIGVYYLVSKMLETTSFQEMYSKHEQLLVKLAGLLHDVGHGPFSHTFEMTNQVTKQNISHENYSSLLIKDPTTNINKILAAEFSPDEINELCMMIEGKHPDGVLSSLVSSQLDADRMDYLLRDGQTSGVGYSHVDTQWIIRHLFIKDKKIVFPLKVQYAIESFLIGRYHMYKQVYLHSLSIGFDLTFQMMFKRLYDLYHNKYQFKNKAIITLLTPVLEGKMMSPNQYCTLDDYTLFTYLKMLESENDEILVTLIKMLTMRNFLQKINPEKRNFEEIKNNLIKKYKNHYNYFMVEYNLKPVKLYDSDTKPIYIDTPKGIKCIMEVSEVLAFKNNSKKTATTIWFSIGEKYENDW</sequence>
<dbReference type="PANTHER" id="PTHR11373:SF4">
    <property type="entry name" value="DEOXYNUCLEOSIDE TRIPHOSPHATE TRIPHOSPHOHYDROLASE SAMHD1"/>
    <property type="match status" value="1"/>
</dbReference>
<reference evidence="2 3" key="1">
    <citation type="journal article" date="2012" name="J. Proteome Res.">
        <title>Application of Spiroplasma melliferum proteogenomic profiling for the discovery of virulence factors and pathogenicity mechanisms in host-associated spiroplasmas.</title>
        <authorList>
            <person name="Alexeev D."/>
            <person name="Kostrjukova E."/>
            <person name="Aliper A."/>
            <person name="Popenko A."/>
            <person name="Bazaleev N."/>
            <person name="Tyakht A."/>
            <person name="Selezneva O."/>
            <person name="Akopian T."/>
            <person name="Prichodko E."/>
            <person name="Kondratov I."/>
            <person name="Chukin M."/>
            <person name="Demina I."/>
            <person name="Galyamina M."/>
            <person name="Kamashev D."/>
            <person name="Vanyushkina A."/>
            <person name="Ladygina V."/>
            <person name="Levitskii S."/>
            <person name="Lazarev V."/>
            <person name="Govorun V."/>
        </authorList>
    </citation>
    <scope>NUCLEOTIDE SEQUENCE [LARGE SCALE GENOMIC DNA]</scope>
    <source>
        <strain evidence="2 3">KC3</strain>
    </source>
</reference>
<comment type="caution">
    <text evidence="2">The sequence shown here is derived from an EMBL/GenBank/DDBJ whole genome shotgun (WGS) entry which is preliminary data.</text>
</comment>
<dbReference type="AlphaFoldDB" id="A0AAI9X0G0"/>
<accession>A0AAI9X0G0</accession>
<dbReference type="EMBL" id="AGBZ02000004">
    <property type="protein sequence ID" value="KAI92048.1"/>
    <property type="molecule type" value="Genomic_DNA"/>
</dbReference>
<dbReference type="RefSeq" id="WP_004028385.1">
    <property type="nucleotide sequence ID" value="NZ_AGBZ02000004.1"/>
</dbReference>
<name>A0AAI9X0G0_SPIME</name>
<dbReference type="GO" id="GO:0006203">
    <property type="term" value="P:dGTP catabolic process"/>
    <property type="evidence" value="ECO:0007669"/>
    <property type="project" value="TreeGrafter"/>
</dbReference>
<evidence type="ECO:0000259" key="1">
    <source>
        <dbReference type="SMART" id="SM00471"/>
    </source>
</evidence>
<proteinExistence type="predicted"/>
<dbReference type="GO" id="GO:0008832">
    <property type="term" value="F:dGTPase activity"/>
    <property type="evidence" value="ECO:0007669"/>
    <property type="project" value="TreeGrafter"/>
</dbReference>
<evidence type="ECO:0000313" key="3">
    <source>
        <dbReference type="Proteomes" id="UP000004057"/>
    </source>
</evidence>
<protein>
    <submittedName>
        <fullName evidence="2">HD family phosphohydrolase</fullName>
    </submittedName>
</protein>
<dbReference type="PANTHER" id="PTHR11373">
    <property type="entry name" value="DEOXYNUCLEOSIDE TRIPHOSPHATE TRIPHOSPHOHYDROLASE"/>
    <property type="match status" value="1"/>
</dbReference>
<feature type="domain" description="HD/PDEase" evidence="1">
    <location>
        <begin position="50"/>
        <end position="186"/>
    </location>
</feature>
<dbReference type="InterPro" id="IPR050135">
    <property type="entry name" value="dGTPase-like"/>
</dbReference>
<dbReference type="Proteomes" id="UP000004057">
    <property type="component" value="Unassembled WGS sequence"/>
</dbReference>
<dbReference type="SUPFAM" id="SSF109604">
    <property type="entry name" value="HD-domain/PDEase-like"/>
    <property type="match status" value="1"/>
</dbReference>